<dbReference type="PRINTS" id="PR00404">
    <property type="entry name" value="MADSDOMAIN"/>
</dbReference>
<dbReference type="SMART" id="SM00432">
    <property type="entry name" value="MADS"/>
    <property type="match status" value="1"/>
</dbReference>
<dbReference type="KEGG" id="ola:101160563"/>
<feature type="compositionally biased region" description="Basic and acidic residues" evidence="10">
    <location>
        <begin position="433"/>
        <end position="444"/>
    </location>
</feature>
<dbReference type="GO" id="GO:0045944">
    <property type="term" value="P:positive regulation of transcription by RNA polymerase II"/>
    <property type="evidence" value="ECO:0007669"/>
    <property type="project" value="InterPro"/>
</dbReference>
<proteinExistence type="predicted"/>
<feature type="compositionally biased region" description="Low complexity" evidence="10">
    <location>
        <begin position="420"/>
        <end position="432"/>
    </location>
</feature>
<feature type="domain" description="MADS-box" evidence="11">
    <location>
        <begin position="1"/>
        <end position="61"/>
    </location>
</feature>
<dbReference type="PANTHER" id="PTHR11945:SF534">
    <property type="entry name" value="MYOCYTE-SPECIFIC ENHANCER FACTOR 2"/>
    <property type="match status" value="1"/>
</dbReference>
<dbReference type="Proteomes" id="UP000001038">
    <property type="component" value="Chromosome 9"/>
</dbReference>
<protein>
    <submittedName>
        <fullName evidence="12">Myocyte enhancer factor 2cb</fullName>
    </submittedName>
</protein>
<keyword evidence="7" id="KW-0010">Activator</keyword>
<dbReference type="GeneID" id="101160563"/>
<dbReference type="PANTHER" id="PTHR11945">
    <property type="entry name" value="MADS BOX PROTEIN"/>
    <property type="match status" value="1"/>
</dbReference>
<dbReference type="InterPro" id="IPR036879">
    <property type="entry name" value="TF_MADSbox_sf"/>
</dbReference>
<dbReference type="Pfam" id="PF00319">
    <property type="entry name" value="SRF-TF"/>
    <property type="match status" value="1"/>
</dbReference>
<dbReference type="GO" id="GO:0000981">
    <property type="term" value="F:DNA-binding transcription factor activity, RNA polymerase II-specific"/>
    <property type="evidence" value="ECO:0007669"/>
    <property type="project" value="UniProtKB-ARBA"/>
</dbReference>
<sequence length="474" mass="51011">MGRKKIQITRIMDERNRQVTFTKRKFGLMKKAYELSVLCDCEIALIIFNSTNKLFQYASTDMDKVLLKYTEYNEPHESRTNSDIVETLRKKGLNGCDSPDPDADDSVGHSPESEDKYRKINEDIDLMISRQRLCAVPQSNYDMPVSIPVSNQNNLIYSHPGGTLGNHNLLPLTHHGLQRNSMSPGVTHRPPSAGNTGGLMGADLTTGAGTSAGNGYGNHRNSPGLLVSPGGINKNMQTKSPPPMNLGMNNRKPDLRVLIPPGGKNNMPSINQRINNSQSAQSLATPVVSVATPTLPGQGMGGYPSAISTSYGTEYSLNSADLSSLSGFNSGSSLHLGSVSGWQQQHLQNMQHSALGQLGNCSSSHLCQGSNLSLPSAQSLHIKSEPVSPPRDRTSSTPGGYGGGVPPPQNPSSRQDSGRSPVDSLSSCSSSHEGSDRDEHRNEFHSPLGLARSAMDERESPSIKRVRLSEGWAT</sequence>
<evidence type="ECO:0000256" key="8">
    <source>
        <dbReference type="ARBA" id="ARBA00023163"/>
    </source>
</evidence>
<dbReference type="PROSITE" id="PS00350">
    <property type="entry name" value="MADS_BOX_1"/>
    <property type="match status" value="1"/>
</dbReference>
<dbReference type="SUPFAM" id="SSF55455">
    <property type="entry name" value="SRF-like"/>
    <property type="match status" value="1"/>
</dbReference>
<evidence type="ECO:0000256" key="6">
    <source>
        <dbReference type="ARBA" id="ARBA00023125"/>
    </source>
</evidence>
<keyword evidence="5" id="KW-0805">Transcription regulation</keyword>
<name>H2M2H8_ORYLA</name>
<dbReference type="GO" id="GO:0030154">
    <property type="term" value="P:cell differentiation"/>
    <property type="evidence" value="ECO:0007669"/>
    <property type="project" value="UniProtKB-KW"/>
</dbReference>
<dbReference type="AlphaFoldDB" id="H2M2H8"/>
<dbReference type="InterPro" id="IPR033896">
    <property type="entry name" value="MEF2-like_N"/>
</dbReference>
<dbReference type="GeneTree" id="ENSGT00940000157492"/>
<reference evidence="12 13" key="1">
    <citation type="journal article" date="2007" name="Nature">
        <title>The medaka draft genome and insights into vertebrate genome evolution.</title>
        <authorList>
            <person name="Kasahara M."/>
            <person name="Naruse K."/>
            <person name="Sasaki S."/>
            <person name="Nakatani Y."/>
            <person name="Qu W."/>
            <person name="Ahsan B."/>
            <person name="Yamada T."/>
            <person name="Nagayasu Y."/>
            <person name="Doi K."/>
            <person name="Kasai Y."/>
            <person name="Jindo T."/>
            <person name="Kobayashi D."/>
            <person name="Shimada A."/>
            <person name="Toyoda A."/>
            <person name="Kuroki Y."/>
            <person name="Fujiyama A."/>
            <person name="Sasaki T."/>
            <person name="Shimizu A."/>
            <person name="Asakawa S."/>
            <person name="Shimizu N."/>
            <person name="Hashimoto S."/>
            <person name="Yang J."/>
            <person name="Lee Y."/>
            <person name="Matsushima K."/>
            <person name="Sugano S."/>
            <person name="Sakaizumi M."/>
            <person name="Narita T."/>
            <person name="Ohishi K."/>
            <person name="Haga S."/>
            <person name="Ohta F."/>
            <person name="Nomoto H."/>
            <person name="Nogata K."/>
            <person name="Morishita T."/>
            <person name="Endo T."/>
            <person name="Shin-I T."/>
            <person name="Takeda H."/>
            <person name="Morishita S."/>
            <person name="Kohara Y."/>
        </authorList>
    </citation>
    <scope>NUCLEOTIDE SEQUENCE [LARGE SCALE GENOMIC DNA]</scope>
    <source>
        <strain evidence="12 13">Hd-rR</strain>
    </source>
</reference>
<evidence type="ECO:0000313" key="12">
    <source>
        <dbReference type="Ensembl" id="ENSORLP00000012620.2"/>
    </source>
</evidence>
<keyword evidence="8" id="KW-0804">Transcription</keyword>
<evidence type="ECO:0000256" key="4">
    <source>
        <dbReference type="ARBA" id="ARBA00022782"/>
    </source>
</evidence>
<evidence type="ECO:0000313" key="13">
    <source>
        <dbReference type="Proteomes" id="UP000001038"/>
    </source>
</evidence>
<organism evidence="12 13">
    <name type="scientific">Oryzias latipes</name>
    <name type="common">Japanese rice fish</name>
    <name type="synonym">Japanese killifish</name>
    <dbReference type="NCBI Taxonomy" id="8090"/>
    <lineage>
        <taxon>Eukaryota</taxon>
        <taxon>Metazoa</taxon>
        <taxon>Chordata</taxon>
        <taxon>Craniata</taxon>
        <taxon>Vertebrata</taxon>
        <taxon>Euteleostomi</taxon>
        <taxon>Actinopterygii</taxon>
        <taxon>Neopterygii</taxon>
        <taxon>Teleostei</taxon>
        <taxon>Neoteleostei</taxon>
        <taxon>Acanthomorphata</taxon>
        <taxon>Ovalentaria</taxon>
        <taxon>Atherinomorphae</taxon>
        <taxon>Beloniformes</taxon>
        <taxon>Adrianichthyidae</taxon>
        <taxon>Oryziinae</taxon>
        <taxon>Oryzias</taxon>
    </lineage>
</organism>
<dbReference type="InterPro" id="IPR002100">
    <property type="entry name" value="TF_MADSbox"/>
</dbReference>
<keyword evidence="13" id="KW-1185">Reference proteome</keyword>
<dbReference type="GO" id="GO:0000977">
    <property type="term" value="F:RNA polymerase II transcription regulatory region sequence-specific DNA binding"/>
    <property type="evidence" value="ECO:0007669"/>
    <property type="project" value="InterPro"/>
</dbReference>
<dbReference type="GO" id="GO:0046983">
    <property type="term" value="F:protein dimerization activity"/>
    <property type="evidence" value="ECO:0007669"/>
    <property type="project" value="InterPro"/>
</dbReference>
<dbReference type="GO" id="GO:0007507">
    <property type="term" value="P:heart development"/>
    <property type="evidence" value="ECO:0007669"/>
    <property type="project" value="UniProtKB-ARBA"/>
</dbReference>
<keyword evidence="2" id="KW-0217">Developmental protein</keyword>
<feature type="region of interest" description="Disordered" evidence="10">
    <location>
        <begin position="91"/>
        <end position="118"/>
    </location>
</feature>
<dbReference type="CTD" id="798771"/>
<dbReference type="Bgee" id="ENSORLG00000010062">
    <property type="expression patterns" value="Expressed in muscle tissue and 13 other cell types or tissues"/>
</dbReference>
<gene>
    <name evidence="12" type="primary">MEF2C</name>
    <name evidence="12" type="synonym">mef2cb</name>
</gene>
<evidence type="ECO:0000256" key="3">
    <source>
        <dbReference type="ARBA" id="ARBA00022553"/>
    </source>
</evidence>
<dbReference type="Ensembl" id="ENSORLT00000012621.2">
    <property type="protein sequence ID" value="ENSORLP00000012620.2"/>
    <property type="gene ID" value="ENSORLG00000010062.2"/>
</dbReference>
<reference evidence="12" key="2">
    <citation type="submission" date="2025-08" db="UniProtKB">
        <authorList>
            <consortium name="Ensembl"/>
        </authorList>
    </citation>
    <scope>IDENTIFICATION</scope>
    <source>
        <strain evidence="12">Hd-rR</strain>
    </source>
</reference>
<dbReference type="CDD" id="cd00265">
    <property type="entry name" value="MADS_MEF2_like"/>
    <property type="match status" value="1"/>
</dbReference>
<dbReference type="Pfam" id="PF12347">
    <property type="entry name" value="HJURP_C"/>
    <property type="match status" value="1"/>
</dbReference>
<comment type="subcellular location">
    <subcellularLocation>
        <location evidence="1">Nucleus</location>
    </subcellularLocation>
</comment>
<evidence type="ECO:0000256" key="5">
    <source>
        <dbReference type="ARBA" id="ARBA00023015"/>
    </source>
</evidence>
<evidence type="ECO:0000259" key="11">
    <source>
        <dbReference type="PROSITE" id="PS50066"/>
    </source>
</evidence>
<evidence type="ECO:0000256" key="2">
    <source>
        <dbReference type="ARBA" id="ARBA00022473"/>
    </source>
</evidence>
<dbReference type="RefSeq" id="XP_004072492.1">
    <property type="nucleotide sequence ID" value="XM_004072444.4"/>
</dbReference>
<evidence type="ECO:0000256" key="7">
    <source>
        <dbReference type="ARBA" id="ARBA00023159"/>
    </source>
</evidence>
<dbReference type="Gene3D" id="3.40.1810.10">
    <property type="entry name" value="Transcription factor, MADS-box"/>
    <property type="match status" value="1"/>
</dbReference>
<keyword evidence="4" id="KW-0221">Differentiation</keyword>
<dbReference type="PROSITE" id="PS50066">
    <property type="entry name" value="MADS_BOX_2"/>
    <property type="match status" value="1"/>
</dbReference>
<accession>H2M2H8</accession>
<keyword evidence="6" id="KW-0238">DNA-binding</keyword>
<dbReference type="FunFam" id="3.40.1810.10:FF:000001">
    <property type="entry name" value="Myocyte-specific enhancer factor 2A homolog"/>
    <property type="match status" value="1"/>
</dbReference>
<dbReference type="InterPro" id="IPR022102">
    <property type="entry name" value="HJURP_C"/>
</dbReference>
<evidence type="ECO:0000256" key="10">
    <source>
        <dbReference type="SAM" id="MobiDB-lite"/>
    </source>
</evidence>
<keyword evidence="9" id="KW-0539">Nucleus</keyword>
<evidence type="ECO:0000256" key="9">
    <source>
        <dbReference type="ARBA" id="ARBA00023242"/>
    </source>
</evidence>
<feature type="region of interest" description="Disordered" evidence="10">
    <location>
        <begin position="377"/>
        <end position="474"/>
    </location>
</feature>
<keyword evidence="3" id="KW-0597">Phosphoprotein</keyword>
<dbReference type="GO" id="GO:0005634">
    <property type="term" value="C:nucleus"/>
    <property type="evidence" value="ECO:0007669"/>
    <property type="project" value="UniProtKB-SubCell"/>
</dbReference>
<evidence type="ECO:0000256" key="1">
    <source>
        <dbReference type="ARBA" id="ARBA00004123"/>
    </source>
</evidence>
<dbReference type="HOGENOM" id="CLU_022902_2_0_1"/>
<reference evidence="12" key="3">
    <citation type="submission" date="2025-09" db="UniProtKB">
        <authorList>
            <consortium name="Ensembl"/>
        </authorList>
    </citation>
    <scope>IDENTIFICATION</scope>
    <source>
        <strain evidence="12">Hd-rR</strain>
    </source>
</reference>
<dbReference type="OrthoDB" id="1898716at2759"/>